<reference evidence="5 6" key="2">
    <citation type="journal article" date="2022" name="Mol. Biol. Evol.">
        <title>Comparative Genomics Reveals Insights into the Divergent Evolution of Astigmatic Mites and Household Pest Adaptations.</title>
        <authorList>
            <person name="Xiong Q."/>
            <person name="Wan A.T."/>
            <person name="Liu X."/>
            <person name="Fung C.S."/>
            <person name="Xiao X."/>
            <person name="Malainual N."/>
            <person name="Hou J."/>
            <person name="Wang L."/>
            <person name="Wang M."/>
            <person name="Yang K.Y."/>
            <person name="Cui Y."/>
            <person name="Leung E.L."/>
            <person name="Nong W."/>
            <person name="Shin S.K."/>
            <person name="Au S.W."/>
            <person name="Jeong K.Y."/>
            <person name="Chew F.T."/>
            <person name="Hui J.H."/>
            <person name="Leung T.F."/>
            <person name="Tungtrongchitr A."/>
            <person name="Zhong N."/>
            <person name="Liu Z."/>
            <person name="Tsui S.K."/>
        </authorList>
    </citation>
    <scope>NUCLEOTIDE SEQUENCE [LARGE SCALE GENOMIC DNA]</scope>
    <source>
        <strain evidence="5">Derp</strain>
    </source>
</reference>
<evidence type="ECO:0000256" key="1">
    <source>
        <dbReference type="ARBA" id="ARBA00008455"/>
    </source>
</evidence>
<feature type="domain" description="Cathepsin propeptide inhibitor" evidence="4">
    <location>
        <begin position="32"/>
        <end position="84"/>
    </location>
</feature>
<evidence type="ECO:0000256" key="2">
    <source>
        <dbReference type="SAM" id="SignalP"/>
    </source>
</evidence>
<dbReference type="PRINTS" id="PR00705">
    <property type="entry name" value="PAPAIN"/>
</dbReference>
<dbReference type="InterPro" id="IPR013201">
    <property type="entry name" value="Prot_inhib_I29"/>
</dbReference>
<feature type="domain" description="Peptidase C1A papain C-terminal" evidence="3">
    <location>
        <begin position="107"/>
        <end position="291"/>
    </location>
</feature>
<keyword evidence="6" id="KW-1185">Reference proteome</keyword>
<protein>
    <submittedName>
        <fullName evidence="5">Uncharacterized protein</fullName>
    </submittedName>
</protein>
<name>A0ABQ8J3M6_DERPT</name>
<accession>A0ABQ8J3M6</accession>
<sequence>MKFISIVATVLLLLLLEFNNVLARPSSPIRTFDEFKAAFNKTYATDEQEEIARKNFLESLKFVQSKNNQSIAISHLSDLPLDEQKQIKMNNKLITANICQFDSNMNISDEIDLRSLGTLPPIRMQGNCASSWAFAAIATLESSRIAKNYYSVDLSVQELIDCASQNGCSGDNIQRGLNDLKFGRYVTYSYCQIEPQNPLKIRQALTKTHSAIATIIAIKDLKSFQHYDGRTIIQYDNDSDQQQQVTYHAINIVGYGNFQGLDYWIIRNNWDITWGDKGYAAFNKTYATNVQEEIARENFLESLKYVQTTNNPGVSINHLSDLSLKEFENQFIMNKDRFEKLKKVFGNFKATNFCQIDPNINIPWEIDLRSMHTITPIRIQGNCASSWAFATIASVESTYLAYKNLLLNLSEQELIDCASKHGCTGDTIDQGLYYIQRNGILSEHRYPYVAREQSCQRPSLNSRGYSIQNYCQIEPKNPLKIRQLLKQTRSAIIALIGFHDLQAFRHYDGRTIIQHDNDNGEPLKYHAINIVGYSNTKGVDYWIIRNNWDITWGDKGYGYLAANKNLMQIEQYPFVVIL</sequence>
<evidence type="ECO:0000259" key="4">
    <source>
        <dbReference type="SMART" id="SM00848"/>
    </source>
</evidence>
<dbReference type="Pfam" id="PF08246">
    <property type="entry name" value="Inhibitor_I29"/>
    <property type="match status" value="1"/>
</dbReference>
<feature type="signal peptide" evidence="2">
    <location>
        <begin position="1"/>
        <end position="23"/>
    </location>
</feature>
<evidence type="ECO:0000313" key="6">
    <source>
        <dbReference type="Proteomes" id="UP000887458"/>
    </source>
</evidence>
<dbReference type="Pfam" id="PF00112">
    <property type="entry name" value="Peptidase_C1"/>
    <property type="match status" value="3"/>
</dbReference>
<feature type="chain" id="PRO_5045946634" evidence="2">
    <location>
        <begin position="24"/>
        <end position="578"/>
    </location>
</feature>
<comment type="caution">
    <text evidence="5">The sequence shown here is derived from an EMBL/GenBank/DDBJ whole genome shotgun (WGS) entry which is preliminary data.</text>
</comment>
<reference evidence="5 6" key="1">
    <citation type="journal article" date="2018" name="J. Allergy Clin. Immunol.">
        <title>High-quality assembly of Dermatophagoides pteronyssinus genome and transcriptome reveals a wide range of novel allergens.</title>
        <authorList>
            <person name="Liu X.Y."/>
            <person name="Yang K.Y."/>
            <person name="Wang M.Q."/>
            <person name="Kwok J.S."/>
            <person name="Zeng X."/>
            <person name="Yang Z."/>
            <person name="Xiao X.J."/>
            <person name="Lau C.P."/>
            <person name="Li Y."/>
            <person name="Huang Z.M."/>
            <person name="Ba J.G."/>
            <person name="Yim A.K."/>
            <person name="Ouyang C.Y."/>
            <person name="Ngai S.M."/>
            <person name="Chan T.F."/>
            <person name="Leung E.L."/>
            <person name="Liu L."/>
            <person name="Liu Z.G."/>
            <person name="Tsui S.K."/>
        </authorList>
    </citation>
    <scope>NUCLEOTIDE SEQUENCE [LARGE SCALE GENOMIC DNA]</scope>
    <source>
        <strain evidence="5">Derp</strain>
    </source>
</reference>
<dbReference type="SUPFAM" id="SSF54001">
    <property type="entry name" value="Cysteine proteinases"/>
    <property type="match status" value="2"/>
</dbReference>
<dbReference type="InterPro" id="IPR038765">
    <property type="entry name" value="Papain-like_cys_pep_sf"/>
</dbReference>
<gene>
    <name evidence="5" type="ORF">DERP_015275</name>
</gene>
<dbReference type="InterPro" id="IPR039417">
    <property type="entry name" value="Peptidase_C1A_papain-like"/>
</dbReference>
<feature type="domain" description="Cathepsin propeptide inhibitor" evidence="4">
    <location>
        <begin position="279"/>
        <end position="327"/>
    </location>
</feature>
<dbReference type="Gene3D" id="3.90.70.10">
    <property type="entry name" value="Cysteine proteinases"/>
    <property type="match status" value="3"/>
</dbReference>
<comment type="similarity">
    <text evidence="1">Belongs to the peptidase C1 family.</text>
</comment>
<dbReference type="SMART" id="SM00645">
    <property type="entry name" value="Pept_C1"/>
    <property type="match status" value="2"/>
</dbReference>
<dbReference type="EMBL" id="NJHN03000079">
    <property type="protein sequence ID" value="KAH9417156.1"/>
    <property type="molecule type" value="Genomic_DNA"/>
</dbReference>
<dbReference type="InterPro" id="IPR013128">
    <property type="entry name" value="Peptidase_C1A"/>
</dbReference>
<proteinExistence type="inferred from homology"/>
<dbReference type="CDD" id="cd02248">
    <property type="entry name" value="Peptidase_C1A"/>
    <property type="match status" value="2"/>
</dbReference>
<dbReference type="PANTHER" id="PTHR12411">
    <property type="entry name" value="CYSTEINE PROTEASE FAMILY C1-RELATED"/>
    <property type="match status" value="1"/>
</dbReference>
<dbReference type="Proteomes" id="UP000887458">
    <property type="component" value="Unassembled WGS sequence"/>
</dbReference>
<dbReference type="PROSITE" id="PS00639">
    <property type="entry name" value="THIOL_PROTEASE_HIS"/>
    <property type="match status" value="1"/>
</dbReference>
<organism evidence="5 6">
    <name type="scientific">Dermatophagoides pteronyssinus</name>
    <name type="common">European house dust mite</name>
    <dbReference type="NCBI Taxonomy" id="6956"/>
    <lineage>
        <taxon>Eukaryota</taxon>
        <taxon>Metazoa</taxon>
        <taxon>Ecdysozoa</taxon>
        <taxon>Arthropoda</taxon>
        <taxon>Chelicerata</taxon>
        <taxon>Arachnida</taxon>
        <taxon>Acari</taxon>
        <taxon>Acariformes</taxon>
        <taxon>Sarcoptiformes</taxon>
        <taxon>Astigmata</taxon>
        <taxon>Psoroptidia</taxon>
        <taxon>Analgoidea</taxon>
        <taxon>Pyroglyphidae</taxon>
        <taxon>Dermatophagoidinae</taxon>
        <taxon>Dermatophagoides</taxon>
    </lineage>
</organism>
<dbReference type="SMART" id="SM00848">
    <property type="entry name" value="Inhibitor_I29"/>
    <property type="match status" value="2"/>
</dbReference>
<keyword evidence="2" id="KW-0732">Signal</keyword>
<dbReference type="InterPro" id="IPR000668">
    <property type="entry name" value="Peptidase_C1A_C"/>
</dbReference>
<evidence type="ECO:0000259" key="3">
    <source>
        <dbReference type="SMART" id="SM00645"/>
    </source>
</evidence>
<dbReference type="InterPro" id="IPR025660">
    <property type="entry name" value="Pept_his_AS"/>
</dbReference>
<feature type="domain" description="Peptidase C1A papain C-terminal" evidence="3">
    <location>
        <begin position="362"/>
        <end position="577"/>
    </location>
</feature>
<evidence type="ECO:0000313" key="5">
    <source>
        <dbReference type="EMBL" id="KAH9417156.1"/>
    </source>
</evidence>